<dbReference type="RefSeq" id="WP_109939799.1">
    <property type="nucleotide sequence ID" value="NZ_CP176366.1"/>
</dbReference>
<dbReference type="PIRSF" id="PIRSF016123">
    <property type="entry name" value="UCP016123"/>
    <property type="match status" value="1"/>
</dbReference>
<dbReference type="SUPFAM" id="SSF75217">
    <property type="entry name" value="alpha/beta knot"/>
    <property type="match status" value="1"/>
</dbReference>
<dbReference type="InterPro" id="IPR029028">
    <property type="entry name" value="Alpha/beta_knot_MTases"/>
</dbReference>
<evidence type="ECO:0000256" key="11">
    <source>
        <dbReference type="ARBA" id="ARBA00022694"/>
    </source>
</evidence>
<keyword evidence="11 14" id="KW-0819">tRNA processing</keyword>
<dbReference type="PANTHER" id="PTHR42197:SF1">
    <property type="entry name" value="TRNA (CYTIDINE(56)-2'-O)-METHYLTRANSFERASE"/>
    <property type="match status" value="1"/>
</dbReference>
<evidence type="ECO:0000256" key="3">
    <source>
        <dbReference type="ARBA" id="ARBA00010324"/>
    </source>
</evidence>
<dbReference type="InterPro" id="IPR029026">
    <property type="entry name" value="tRNA_m1G_MTases_N"/>
</dbReference>
<protein>
    <recommendedName>
        <fullName evidence="6 14">tRNA (cytidine(56)-2'-O)-methyltransferase</fullName>
        <ecNumber evidence="5 14">2.1.1.206</ecNumber>
    </recommendedName>
    <alternativeName>
        <fullName evidence="12 14">tRNA ribose 2'-O-methyltransferase aTrm56</fullName>
    </alternativeName>
</protein>
<dbReference type="OrthoDB" id="14397at2157"/>
<dbReference type="Pfam" id="PF01994">
    <property type="entry name" value="Trm56"/>
    <property type="match status" value="1"/>
</dbReference>
<dbReference type="GO" id="GO:0002128">
    <property type="term" value="P:tRNA nucleoside ribose methylation"/>
    <property type="evidence" value="ECO:0007669"/>
    <property type="project" value="UniProtKB-UniRule"/>
</dbReference>
<evidence type="ECO:0000256" key="9">
    <source>
        <dbReference type="ARBA" id="ARBA00022679"/>
    </source>
</evidence>
<keyword evidence="9 14" id="KW-0808">Transferase</keyword>
<dbReference type="GO" id="GO:0005737">
    <property type="term" value="C:cytoplasm"/>
    <property type="evidence" value="ECO:0007669"/>
    <property type="project" value="UniProtKB-SubCell"/>
</dbReference>
<evidence type="ECO:0000313" key="16">
    <source>
        <dbReference type="Proteomes" id="UP000245934"/>
    </source>
</evidence>
<organism evidence="15 16">
    <name type="scientific">Methanospirillum stamsii</name>
    <dbReference type="NCBI Taxonomy" id="1277351"/>
    <lineage>
        <taxon>Archaea</taxon>
        <taxon>Methanobacteriati</taxon>
        <taxon>Methanobacteriota</taxon>
        <taxon>Stenosarchaea group</taxon>
        <taxon>Methanomicrobia</taxon>
        <taxon>Methanomicrobiales</taxon>
        <taxon>Methanospirillaceae</taxon>
        <taxon>Methanospirillum</taxon>
    </lineage>
</organism>
<feature type="binding site" evidence="14">
    <location>
        <position position="82"/>
    </location>
    <ligand>
        <name>S-adenosyl-L-methionine</name>
        <dbReference type="ChEBI" id="CHEBI:59789"/>
    </ligand>
</feature>
<comment type="catalytic activity">
    <reaction evidence="13 14">
        <text>cytidine(56) in tRNA + S-adenosyl-L-methionine = 2'-O-methylcytidine(56) in tRNA + S-adenosyl-L-homocysteine + H(+)</text>
        <dbReference type="Rhea" id="RHEA:42968"/>
        <dbReference type="Rhea" id="RHEA-COMP:10308"/>
        <dbReference type="Rhea" id="RHEA-COMP:10309"/>
        <dbReference type="ChEBI" id="CHEBI:15378"/>
        <dbReference type="ChEBI" id="CHEBI:57856"/>
        <dbReference type="ChEBI" id="CHEBI:59789"/>
        <dbReference type="ChEBI" id="CHEBI:74495"/>
        <dbReference type="ChEBI" id="CHEBI:82748"/>
        <dbReference type="EC" id="2.1.1.206"/>
    </reaction>
</comment>
<comment type="caution">
    <text evidence="15">The sequence shown here is derived from an EMBL/GenBank/DDBJ whole genome shotgun (WGS) entry which is preliminary data.</text>
</comment>
<feature type="binding site" evidence="14">
    <location>
        <begin position="107"/>
        <end position="111"/>
    </location>
    <ligand>
        <name>S-adenosyl-L-methionine</name>
        <dbReference type="ChEBI" id="CHEBI:59789"/>
    </ligand>
</feature>
<comment type="subunit">
    <text evidence="4 14">Homodimer.</text>
</comment>
<evidence type="ECO:0000256" key="12">
    <source>
        <dbReference type="ARBA" id="ARBA00029826"/>
    </source>
</evidence>
<evidence type="ECO:0000256" key="13">
    <source>
        <dbReference type="ARBA" id="ARBA00047792"/>
    </source>
</evidence>
<evidence type="ECO:0000256" key="8">
    <source>
        <dbReference type="ARBA" id="ARBA00022603"/>
    </source>
</evidence>
<evidence type="ECO:0000313" key="15">
    <source>
        <dbReference type="EMBL" id="PWR75734.1"/>
    </source>
</evidence>
<evidence type="ECO:0000256" key="6">
    <source>
        <dbReference type="ARBA" id="ARBA00013709"/>
    </source>
</evidence>
<evidence type="ECO:0000256" key="7">
    <source>
        <dbReference type="ARBA" id="ARBA00022490"/>
    </source>
</evidence>
<accession>A0A2V2N6M5</accession>
<evidence type="ECO:0000256" key="10">
    <source>
        <dbReference type="ARBA" id="ARBA00022691"/>
    </source>
</evidence>
<evidence type="ECO:0000256" key="1">
    <source>
        <dbReference type="ARBA" id="ARBA00003959"/>
    </source>
</evidence>
<evidence type="ECO:0000256" key="2">
    <source>
        <dbReference type="ARBA" id="ARBA00004496"/>
    </source>
</evidence>
<evidence type="ECO:0000256" key="14">
    <source>
        <dbReference type="HAMAP-Rule" id="MF_00077"/>
    </source>
</evidence>
<proteinExistence type="inferred from homology"/>
<sequence length="171" mass="18889">MIVVLRIGHRPQRDMRVTTHVGLTARALGASGMYIASDDKGVVESIRDVVSRFGGDFFVEDKVKMNSCIKQWKRDGGCVVHLTMFGLNLPDVEADIKTKEKIMVIVGAEKVPGEIYELADYNVAVTNQPHSEIAGLAVFLDHVAPDALYREFPDAKVRVYPNACGKTVEEL</sequence>
<dbReference type="GO" id="GO:0106059">
    <property type="term" value="F:tRNA (cytidine(56)-2'-O)-methyltransferase activity"/>
    <property type="evidence" value="ECO:0007669"/>
    <property type="project" value="UniProtKB-EC"/>
</dbReference>
<dbReference type="CDD" id="cd18083">
    <property type="entry name" value="aTrm56-like"/>
    <property type="match status" value="1"/>
</dbReference>
<keyword evidence="8 14" id="KW-0489">Methyltransferase</keyword>
<comment type="caution">
    <text evidence="14">Lacks conserved residue(s) required for the propagation of feature annotation.</text>
</comment>
<keyword evidence="16" id="KW-1185">Reference proteome</keyword>
<keyword evidence="10 14" id="KW-0949">S-adenosyl-L-methionine</keyword>
<dbReference type="InterPro" id="IPR002845">
    <property type="entry name" value="tRNA_mtfrase_aTrm56"/>
</dbReference>
<dbReference type="Gene3D" id="3.40.1280.10">
    <property type="match status" value="1"/>
</dbReference>
<gene>
    <name evidence="15" type="ORF">DLD82_03895</name>
</gene>
<dbReference type="AlphaFoldDB" id="A0A2V2N6M5"/>
<dbReference type="PANTHER" id="PTHR42197">
    <property type="entry name" value="TRNA (CYTIDINE(56)-2'-O)-METHYLTRANSFERASE"/>
    <property type="match status" value="1"/>
</dbReference>
<reference evidence="15 16" key="1">
    <citation type="submission" date="2018-05" db="EMBL/GenBank/DDBJ databases">
        <title>Draft genome of Methanospirillum stamsii Pt1.</title>
        <authorList>
            <person name="Dueholm M.S."/>
            <person name="Nielsen P.H."/>
            <person name="Bakmann L.F."/>
            <person name="Otzen D.E."/>
        </authorList>
    </citation>
    <scope>NUCLEOTIDE SEQUENCE [LARGE SCALE GENOMIC DNA]</scope>
    <source>
        <strain evidence="15 16">Pt1</strain>
    </source>
</reference>
<comment type="subcellular location">
    <subcellularLocation>
        <location evidence="2 14">Cytoplasm</location>
    </subcellularLocation>
</comment>
<comment type="similarity">
    <text evidence="3 14">Belongs to the aTrm56 family.</text>
</comment>
<dbReference type="HAMAP" id="MF_00077">
    <property type="entry name" value="tRNA_methyltr_aTrm56"/>
    <property type="match status" value="1"/>
</dbReference>
<dbReference type="Proteomes" id="UP000245934">
    <property type="component" value="Unassembled WGS sequence"/>
</dbReference>
<comment type="function">
    <text evidence="1 14">Specifically catalyzes the AdoMet-dependent 2'-O-ribose methylation of cytidine at position 56 in tRNAs.</text>
</comment>
<evidence type="ECO:0000256" key="4">
    <source>
        <dbReference type="ARBA" id="ARBA00011738"/>
    </source>
</evidence>
<evidence type="ECO:0000256" key="5">
    <source>
        <dbReference type="ARBA" id="ARBA00012624"/>
    </source>
</evidence>
<dbReference type="NCBIfam" id="NF003048">
    <property type="entry name" value="PRK03958.1"/>
    <property type="match status" value="1"/>
</dbReference>
<dbReference type="EMBL" id="QGMZ01000008">
    <property type="protein sequence ID" value="PWR75734.1"/>
    <property type="molecule type" value="Genomic_DNA"/>
</dbReference>
<name>A0A2V2N6M5_9EURY</name>
<keyword evidence="7 14" id="KW-0963">Cytoplasm</keyword>
<dbReference type="EC" id="2.1.1.206" evidence="5 14"/>
<dbReference type="GeneID" id="97609505"/>